<evidence type="ECO:0000313" key="1">
    <source>
        <dbReference type="EMBL" id="ETM55026.1"/>
    </source>
</evidence>
<dbReference type="Proteomes" id="UP000054532">
    <property type="component" value="Unassembled WGS sequence"/>
</dbReference>
<dbReference type="AlphaFoldDB" id="W2P2I2"/>
<dbReference type="EMBL" id="KI690846">
    <property type="protein sequence ID" value="ETM55026.1"/>
    <property type="molecule type" value="Genomic_DNA"/>
</dbReference>
<proteinExistence type="predicted"/>
<protein>
    <submittedName>
        <fullName evidence="1">Uncharacterized protein</fullName>
    </submittedName>
</protein>
<reference evidence="1" key="1">
    <citation type="submission" date="2013-11" db="EMBL/GenBank/DDBJ databases">
        <title>The Genome Sequence of Phytophthora parasitica IAC_01/95.</title>
        <authorList>
            <consortium name="The Broad Institute Genomics Platform"/>
            <person name="Russ C."/>
            <person name="Tyler B."/>
            <person name="Panabieres F."/>
            <person name="Shan W."/>
            <person name="Tripathy S."/>
            <person name="Grunwald N."/>
            <person name="Machado M."/>
            <person name="Johnson C.S."/>
            <person name="Arredondo F."/>
            <person name="Hong C."/>
            <person name="Coffey M."/>
            <person name="Young S.K."/>
            <person name="Zeng Q."/>
            <person name="Gargeya S."/>
            <person name="Fitzgerald M."/>
            <person name="Abouelleil A."/>
            <person name="Alvarado L."/>
            <person name="Chapman S.B."/>
            <person name="Gainer-Dewar J."/>
            <person name="Goldberg J."/>
            <person name="Griggs A."/>
            <person name="Gujja S."/>
            <person name="Hansen M."/>
            <person name="Howarth C."/>
            <person name="Imamovic A."/>
            <person name="Ireland A."/>
            <person name="Larimer J."/>
            <person name="McCowan C."/>
            <person name="Murphy C."/>
            <person name="Pearson M."/>
            <person name="Poon T.W."/>
            <person name="Priest M."/>
            <person name="Roberts A."/>
            <person name="Saif S."/>
            <person name="Shea T."/>
            <person name="Sykes S."/>
            <person name="Wortman J."/>
            <person name="Nusbaum C."/>
            <person name="Birren B."/>
        </authorList>
    </citation>
    <scope>NUCLEOTIDE SEQUENCE [LARGE SCALE GENOMIC DNA]</scope>
    <source>
        <strain evidence="1">IAC_01/95</strain>
    </source>
</reference>
<accession>W2P2I2</accession>
<name>W2P2I2_PHYNI</name>
<sequence length="74" mass="8241">MMGHITNGIEAHLGTPMPTVVDKPHAIKLFNIAYEFSDSSDKMTKIRKETTNQPPNHENGQDAQVMVFTLLTTT</sequence>
<gene>
    <name evidence="1" type="ORF">L914_01711</name>
</gene>
<organism evidence="1">
    <name type="scientific">Phytophthora nicotianae</name>
    <name type="common">Potato buckeye rot agent</name>
    <name type="synonym">Phytophthora parasitica</name>
    <dbReference type="NCBI Taxonomy" id="4792"/>
    <lineage>
        <taxon>Eukaryota</taxon>
        <taxon>Sar</taxon>
        <taxon>Stramenopiles</taxon>
        <taxon>Oomycota</taxon>
        <taxon>Peronosporomycetes</taxon>
        <taxon>Peronosporales</taxon>
        <taxon>Peronosporaceae</taxon>
        <taxon>Phytophthora</taxon>
    </lineage>
</organism>